<dbReference type="PANTHER" id="PTHR34137:SF1">
    <property type="entry name" value="EXODEOXYRIBONUCLEASE 7 SMALL SUBUNIT"/>
    <property type="match status" value="1"/>
</dbReference>
<dbReference type="GO" id="GO:0005829">
    <property type="term" value="C:cytosol"/>
    <property type="evidence" value="ECO:0007669"/>
    <property type="project" value="TreeGrafter"/>
</dbReference>
<keyword evidence="8" id="KW-1185">Reference proteome</keyword>
<comment type="catalytic activity">
    <reaction evidence="6">
        <text>Exonucleolytic cleavage in either 5'- to 3'- or 3'- to 5'-direction to yield nucleoside 5'-phosphates.</text>
        <dbReference type="EC" id="3.1.11.6"/>
    </reaction>
</comment>
<evidence type="ECO:0000256" key="4">
    <source>
        <dbReference type="ARBA" id="ARBA00022801"/>
    </source>
</evidence>
<evidence type="ECO:0000313" key="7">
    <source>
        <dbReference type="EMBL" id="GGI95854.1"/>
    </source>
</evidence>
<dbReference type="GO" id="GO:0009318">
    <property type="term" value="C:exodeoxyribonuclease VII complex"/>
    <property type="evidence" value="ECO:0007669"/>
    <property type="project" value="UniProtKB-UniRule"/>
</dbReference>
<dbReference type="NCBIfam" id="TIGR01280">
    <property type="entry name" value="xseB"/>
    <property type="match status" value="1"/>
</dbReference>
<dbReference type="HAMAP" id="MF_00337">
    <property type="entry name" value="Exonuc_7_S"/>
    <property type="match status" value="1"/>
</dbReference>
<accession>A0A917NFH8</accession>
<dbReference type="EC" id="3.1.11.6" evidence="6"/>
<dbReference type="GO" id="GO:0008855">
    <property type="term" value="F:exodeoxyribonuclease VII activity"/>
    <property type="evidence" value="ECO:0007669"/>
    <property type="project" value="UniProtKB-UniRule"/>
</dbReference>
<dbReference type="PIRSF" id="PIRSF006488">
    <property type="entry name" value="Exonuc_VII_S"/>
    <property type="match status" value="1"/>
</dbReference>
<dbReference type="InterPro" id="IPR003761">
    <property type="entry name" value="Exonuc_VII_S"/>
</dbReference>
<sequence>MTEPNKPDWTFETAMKRLEEIIRRLESAELPLHEAIEQYKESLHLVRFCREMLDKAELEIEQLLQEPPQAAVSAQPGEEA</sequence>
<keyword evidence="3 6" id="KW-0540">Nuclease</keyword>
<evidence type="ECO:0000256" key="5">
    <source>
        <dbReference type="ARBA" id="ARBA00022839"/>
    </source>
</evidence>
<dbReference type="Gene3D" id="1.10.287.1040">
    <property type="entry name" value="Exonuclease VII, small subunit"/>
    <property type="match status" value="1"/>
</dbReference>
<comment type="subunit">
    <text evidence="6">Heterooligomer composed of large and small subunits.</text>
</comment>
<evidence type="ECO:0000256" key="2">
    <source>
        <dbReference type="ARBA" id="ARBA00022490"/>
    </source>
</evidence>
<dbReference type="Proteomes" id="UP000637695">
    <property type="component" value="Unassembled WGS sequence"/>
</dbReference>
<dbReference type="AlphaFoldDB" id="A0A917NFH8"/>
<dbReference type="PANTHER" id="PTHR34137">
    <property type="entry name" value="EXODEOXYRIBONUCLEASE 7 SMALL SUBUNIT"/>
    <property type="match status" value="1"/>
</dbReference>
<dbReference type="InterPro" id="IPR037004">
    <property type="entry name" value="Exonuc_VII_ssu_sf"/>
</dbReference>
<evidence type="ECO:0000313" key="8">
    <source>
        <dbReference type="Proteomes" id="UP000637695"/>
    </source>
</evidence>
<proteinExistence type="inferred from homology"/>
<reference evidence="7" key="2">
    <citation type="submission" date="2020-09" db="EMBL/GenBank/DDBJ databases">
        <authorList>
            <person name="Sun Q."/>
            <person name="Ohkuma M."/>
        </authorList>
    </citation>
    <scope>NUCLEOTIDE SEQUENCE</scope>
    <source>
        <strain evidence="7">JCM 18487</strain>
    </source>
</reference>
<comment type="subcellular location">
    <subcellularLocation>
        <location evidence="6">Cytoplasm</location>
    </subcellularLocation>
</comment>
<organism evidence="7 8">
    <name type="scientific">Alicyclobacillus cellulosilyticus</name>
    <dbReference type="NCBI Taxonomy" id="1003997"/>
    <lineage>
        <taxon>Bacteria</taxon>
        <taxon>Bacillati</taxon>
        <taxon>Bacillota</taxon>
        <taxon>Bacilli</taxon>
        <taxon>Bacillales</taxon>
        <taxon>Alicyclobacillaceae</taxon>
        <taxon>Alicyclobacillus</taxon>
    </lineage>
</organism>
<keyword evidence="2 6" id="KW-0963">Cytoplasm</keyword>
<evidence type="ECO:0000256" key="6">
    <source>
        <dbReference type="HAMAP-Rule" id="MF_00337"/>
    </source>
</evidence>
<reference evidence="7" key="1">
    <citation type="journal article" date="2014" name="Int. J. Syst. Evol. Microbiol.">
        <title>Complete genome sequence of Corynebacterium casei LMG S-19264T (=DSM 44701T), isolated from a smear-ripened cheese.</title>
        <authorList>
            <consortium name="US DOE Joint Genome Institute (JGI-PGF)"/>
            <person name="Walter F."/>
            <person name="Albersmeier A."/>
            <person name="Kalinowski J."/>
            <person name="Ruckert C."/>
        </authorList>
    </citation>
    <scope>NUCLEOTIDE SEQUENCE</scope>
    <source>
        <strain evidence="7">JCM 18487</strain>
    </source>
</reference>
<dbReference type="EMBL" id="BMOY01000002">
    <property type="protein sequence ID" value="GGI95854.1"/>
    <property type="molecule type" value="Genomic_DNA"/>
</dbReference>
<comment type="caution">
    <text evidence="7">The sequence shown here is derived from an EMBL/GenBank/DDBJ whole genome shotgun (WGS) entry which is preliminary data.</text>
</comment>
<keyword evidence="5 6" id="KW-0269">Exonuclease</keyword>
<dbReference type="RefSeq" id="WP_229776195.1">
    <property type="nucleotide sequence ID" value="NZ_BMOY01000002.1"/>
</dbReference>
<dbReference type="GO" id="GO:0006308">
    <property type="term" value="P:DNA catabolic process"/>
    <property type="evidence" value="ECO:0007669"/>
    <property type="project" value="UniProtKB-UniRule"/>
</dbReference>
<evidence type="ECO:0000256" key="3">
    <source>
        <dbReference type="ARBA" id="ARBA00022722"/>
    </source>
</evidence>
<dbReference type="Pfam" id="PF02609">
    <property type="entry name" value="Exonuc_VII_S"/>
    <property type="match status" value="1"/>
</dbReference>
<dbReference type="SUPFAM" id="SSF116842">
    <property type="entry name" value="XseB-like"/>
    <property type="match status" value="1"/>
</dbReference>
<evidence type="ECO:0000256" key="1">
    <source>
        <dbReference type="ARBA" id="ARBA00009998"/>
    </source>
</evidence>
<gene>
    <name evidence="6" type="primary">xseB</name>
    <name evidence="7" type="ORF">GCM10010885_01930</name>
</gene>
<comment type="similarity">
    <text evidence="1 6">Belongs to the XseB family.</text>
</comment>
<keyword evidence="4 6" id="KW-0378">Hydrolase</keyword>
<name>A0A917NFH8_9BACL</name>
<protein>
    <recommendedName>
        <fullName evidence="6">Exodeoxyribonuclease 7 small subunit</fullName>
        <ecNumber evidence="6">3.1.11.6</ecNumber>
    </recommendedName>
    <alternativeName>
        <fullName evidence="6">Exodeoxyribonuclease VII small subunit</fullName>
        <shortName evidence="6">Exonuclease VII small subunit</shortName>
    </alternativeName>
</protein>
<comment type="function">
    <text evidence="6">Bidirectionally degrades single-stranded DNA into large acid-insoluble oligonucleotides, which are then degraded further into small acid-soluble oligonucleotides.</text>
</comment>